<evidence type="ECO:0000313" key="3">
    <source>
        <dbReference type="EMBL" id="RUT14084.1"/>
    </source>
</evidence>
<feature type="chain" id="PRO_5044189793" description="Squalene cyclase C-terminal domain-containing protein" evidence="2">
    <location>
        <begin position="29"/>
        <end position="396"/>
    </location>
</feature>
<reference evidence="3 4" key="1">
    <citation type="journal article" date="2019" name="Genome Biol. Evol.">
        <title>Day and night: Metabolic profiles and evolutionary relationships of six axenic non-marine cyanobacteria.</title>
        <authorList>
            <person name="Will S.E."/>
            <person name="Henke P."/>
            <person name="Boedeker C."/>
            <person name="Huang S."/>
            <person name="Brinkmann H."/>
            <person name="Rohde M."/>
            <person name="Jarek M."/>
            <person name="Friedl T."/>
            <person name="Seufert S."/>
            <person name="Schumacher M."/>
            <person name="Overmann J."/>
            <person name="Neumann-Schaal M."/>
            <person name="Petersen J."/>
        </authorList>
    </citation>
    <scope>NUCLEOTIDE SEQUENCE [LARGE SCALE GENOMIC DNA]</scope>
    <source>
        <strain evidence="3 4">SAG 39.79</strain>
    </source>
</reference>
<sequence>MNLMYATKNIKVLLAISFAILLSCTAIARTITPGTTVEVERIAKDKKAQKTDLNYESTPLIVNVLYRYPSSLYNPVSPDGASNANIKWEQCKADRWFIEEQRYAEERIIAGLLKNDSQAIQSGFKMFDWGFARQSSDGSFKGTGDPFHSTSFFVQAVARTLLVLQQSPQASKYAYRIARYKPLVRRAARWMILPSVWKKGIERNEPYAHRRYLVAAALGLTGKLTGDRQLIDRARQSIKDGLSLQSLDGGNPEKGGYDTSYQMVGVVYAQRWVTYFPDDLLTPKVKAMINKALAWEQARISNAGEISSRGNTRTGGEEKSRAGRTKDVSSRIVLRGFAYWGAVTGDSKWSAIARKIANYYHSPHPHSDRTKLHFNSLVSIRICNKRYVRQAYRSRI</sequence>
<proteinExistence type="predicted"/>
<dbReference type="AlphaFoldDB" id="A0AB37US58"/>
<feature type="signal peptide" evidence="2">
    <location>
        <begin position="1"/>
        <end position="28"/>
    </location>
</feature>
<evidence type="ECO:0000256" key="1">
    <source>
        <dbReference type="SAM" id="MobiDB-lite"/>
    </source>
</evidence>
<keyword evidence="2" id="KW-0732">Signal</keyword>
<accession>A0AB37US58</accession>
<feature type="region of interest" description="Disordered" evidence="1">
    <location>
        <begin position="305"/>
        <end position="324"/>
    </location>
</feature>
<organism evidence="3 4">
    <name type="scientific">Chroococcidiopsis cubana SAG 39.79</name>
    <dbReference type="NCBI Taxonomy" id="388085"/>
    <lineage>
        <taxon>Bacteria</taxon>
        <taxon>Bacillati</taxon>
        <taxon>Cyanobacteriota</taxon>
        <taxon>Cyanophyceae</taxon>
        <taxon>Chroococcidiopsidales</taxon>
        <taxon>Chroococcidiopsidaceae</taxon>
        <taxon>Chroococcidiopsis</taxon>
    </lineage>
</organism>
<evidence type="ECO:0000313" key="4">
    <source>
        <dbReference type="Proteomes" id="UP000282574"/>
    </source>
</evidence>
<feature type="compositionally biased region" description="Basic and acidic residues" evidence="1">
    <location>
        <begin position="315"/>
        <end position="324"/>
    </location>
</feature>
<comment type="caution">
    <text evidence="3">The sequence shown here is derived from an EMBL/GenBank/DDBJ whole genome shotgun (WGS) entry which is preliminary data.</text>
</comment>
<keyword evidence="4" id="KW-1185">Reference proteome</keyword>
<dbReference type="SUPFAM" id="SSF48208">
    <property type="entry name" value="Six-hairpin glycosidases"/>
    <property type="match status" value="1"/>
</dbReference>
<dbReference type="EMBL" id="RSCK01000003">
    <property type="protein sequence ID" value="RUT14084.1"/>
    <property type="molecule type" value="Genomic_DNA"/>
</dbReference>
<gene>
    <name evidence="3" type="ORF">DSM107010_05670</name>
</gene>
<evidence type="ECO:0008006" key="5">
    <source>
        <dbReference type="Google" id="ProtNLM"/>
    </source>
</evidence>
<dbReference type="Proteomes" id="UP000282574">
    <property type="component" value="Unassembled WGS sequence"/>
</dbReference>
<dbReference type="InterPro" id="IPR008928">
    <property type="entry name" value="6-hairpin_glycosidase_sf"/>
</dbReference>
<protein>
    <recommendedName>
        <fullName evidence="5">Squalene cyclase C-terminal domain-containing protein</fullName>
    </recommendedName>
</protein>
<feature type="compositionally biased region" description="Polar residues" evidence="1">
    <location>
        <begin position="305"/>
        <end position="314"/>
    </location>
</feature>
<name>A0AB37US58_9CYAN</name>
<evidence type="ECO:0000256" key="2">
    <source>
        <dbReference type="SAM" id="SignalP"/>
    </source>
</evidence>
<dbReference type="GO" id="GO:0005975">
    <property type="term" value="P:carbohydrate metabolic process"/>
    <property type="evidence" value="ECO:0007669"/>
    <property type="project" value="InterPro"/>
</dbReference>